<evidence type="ECO:0000313" key="2">
    <source>
        <dbReference type="Proteomes" id="UP000324143"/>
    </source>
</evidence>
<dbReference type="AlphaFoldDB" id="A0A5D0MJJ1"/>
<name>A0A5D0MJJ1_9BACT</name>
<proteinExistence type="predicted"/>
<accession>A0A5D0MJJ1</accession>
<gene>
    <name evidence="1" type="ORF">FXF47_02770</name>
</gene>
<organism evidence="1 2">
    <name type="scientific">Candidatus Mcinerneyibacterium aminivorans</name>
    <dbReference type="NCBI Taxonomy" id="2703815"/>
    <lineage>
        <taxon>Bacteria</taxon>
        <taxon>Candidatus Macinerneyibacteriota</taxon>
        <taxon>Candidatus Mcinerneyibacteria</taxon>
        <taxon>Candidatus Mcinerneyibacteriales</taxon>
        <taxon>Candidatus Mcinerneyibacteriaceae</taxon>
        <taxon>Candidatus Mcinerneyibacterium</taxon>
    </lineage>
</organism>
<protein>
    <submittedName>
        <fullName evidence="1">Thioredoxin family protein</fullName>
    </submittedName>
</protein>
<sequence>MNKNKLRIELLLASPPTAKCQKLLNLVKNIKQEIDKKVKLDVYYAGSSNNINPTEGYKKAVRSKRIRIPASFINGEKFSEKKIPKKEDFINKISQY</sequence>
<evidence type="ECO:0000313" key="1">
    <source>
        <dbReference type="EMBL" id="TYB31701.1"/>
    </source>
</evidence>
<keyword evidence="2" id="KW-1185">Reference proteome</keyword>
<dbReference type="EMBL" id="VSIX01000031">
    <property type="protein sequence ID" value="TYB31701.1"/>
    <property type="molecule type" value="Genomic_DNA"/>
</dbReference>
<reference evidence="1" key="1">
    <citation type="submission" date="2019-08" db="EMBL/GenBank/DDBJ databases">
        <title>Genomic characterization of a novel candidate phylum (ARYD3) from a high temperature, high salinity tertiary oil reservoir in north central Oklahoma, USA.</title>
        <authorList>
            <person name="Youssef N.H."/>
            <person name="Yadav A."/>
            <person name="Elshahed M.S."/>
        </authorList>
    </citation>
    <scope>NUCLEOTIDE SEQUENCE [LARGE SCALE GENOMIC DNA]</scope>
    <source>
        <strain evidence="1">ARYD3</strain>
    </source>
</reference>
<comment type="caution">
    <text evidence="1">The sequence shown here is derived from an EMBL/GenBank/DDBJ whole genome shotgun (WGS) entry which is preliminary data.</text>
</comment>
<dbReference type="Proteomes" id="UP000324143">
    <property type="component" value="Unassembled WGS sequence"/>
</dbReference>